<dbReference type="EMBL" id="PCXU01000024">
    <property type="protein sequence ID" value="PIR43417.1"/>
    <property type="molecule type" value="Genomic_DNA"/>
</dbReference>
<keyword evidence="1" id="KW-0472">Membrane</keyword>
<protein>
    <submittedName>
        <fullName evidence="2">Uncharacterized protein</fullName>
    </submittedName>
</protein>
<accession>A0A2H0RAC0</accession>
<organism evidence="2 3">
    <name type="scientific">candidate division WWE3 bacterium CG10_big_fil_rev_8_21_14_0_10_32_10</name>
    <dbReference type="NCBI Taxonomy" id="1975090"/>
    <lineage>
        <taxon>Bacteria</taxon>
        <taxon>Katanobacteria</taxon>
    </lineage>
</organism>
<evidence type="ECO:0000256" key="1">
    <source>
        <dbReference type="SAM" id="Phobius"/>
    </source>
</evidence>
<feature type="transmembrane region" description="Helical" evidence="1">
    <location>
        <begin position="17"/>
        <end position="37"/>
    </location>
</feature>
<comment type="caution">
    <text evidence="2">The sequence shown here is derived from an EMBL/GenBank/DDBJ whole genome shotgun (WGS) entry which is preliminary data.</text>
</comment>
<gene>
    <name evidence="2" type="ORF">COV24_02655</name>
</gene>
<keyword evidence="1" id="KW-1133">Transmembrane helix</keyword>
<dbReference type="AlphaFoldDB" id="A0A2H0RAC0"/>
<evidence type="ECO:0000313" key="3">
    <source>
        <dbReference type="Proteomes" id="UP000230214"/>
    </source>
</evidence>
<proteinExistence type="predicted"/>
<reference evidence="2 3" key="1">
    <citation type="submission" date="2017-09" db="EMBL/GenBank/DDBJ databases">
        <title>Depth-based differentiation of microbial function through sediment-hosted aquifers and enrichment of novel symbionts in the deep terrestrial subsurface.</title>
        <authorList>
            <person name="Probst A.J."/>
            <person name="Ladd B."/>
            <person name="Jarett J.K."/>
            <person name="Geller-Mcgrath D.E."/>
            <person name="Sieber C.M."/>
            <person name="Emerson J.B."/>
            <person name="Anantharaman K."/>
            <person name="Thomas B.C."/>
            <person name="Malmstrom R."/>
            <person name="Stieglmeier M."/>
            <person name="Klingl A."/>
            <person name="Woyke T."/>
            <person name="Ryan C.M."/>
            <person name="Banfield J.F."/>
        </authorList>
    </citation>
    <scope>NUCLEOTIDE SEQUENCE [LARGE SCALE GENOMIC DNA]</scope>
    <source>
        <strain evidence="2">CG10_big_fil_rev_8_21_14_0_10_32_10</strain>
    </source>
</reference>
<dbReference type="Proteomes" id="UP000230214">
    <property type="component" value="Unassembled WGS sequence"/>
</dbReference>
<dbReference type="Gene3D" id="2.60.120.260">
    <property type="entry name" value="Galactose-binding domain-like"/>
    <property type="match status" value="1"/>
</dbReference>
<keyword evidence="1" id="KW-0812">Transmembrane</keyword>
<sequence>MYPGQSLLSLKYKWVRVVLYIFIFFISLFILYIYTFFITPSKDYAIQKNANSVLFLYPPFLTNFNRSSAQNIKTSFENINYNVNFSSYNLNSSASWNNYSFVILEIPKYFKNKNSLLTIYLNSLKNTQVPVSVIVEGNKDIFFETYIKKLLTGKGSMDVFFYYTFEQEDPLKLVLIDHKNYLKTVDTTNITRLNQIVEQINAYYKKNNTLPRNFNGLNVSSSILDNVYTHKPFEYTIRADIYYKLCTDFFYNFKEEGDQYKNYTHNEGYGCYYNNIQQNEFPQNQISIIENIRNTENNNLTGKINTYYNKNFKIPKTLDILQTYYPGTSILDPQTNKEYNYATINDTDYTLCKDSAGNDCVNLRAINNANVISKNTLENTSFESWSNYLGLNVISGWNVSNTNTGIVEKSQNEKTENDMYSLEISGKGYANSNYFEVTPNTKYKLTANVKTESTCNSCGYLGIQIFNSTHTNISKLERSCGYYSSDKDIVYSYINPSLISGVYNEYSMVCTLPKDATFVKVFIGTIDGIGTKWYFDNLKFYIP</sequence>
<evidence type="ECO:0000313" key="2">
    <source>
        <dbReference type="EMBL" id="PIR43417.1"/>
    </source>
</evidence>
<name>A0A2H0RAC0_UNCKA</name>